<sequence length="212" mass="24729">MDYCSPTHAYKRGPSPLTSEDIHTDRHLQISSKSKSKKALYYDEALHLQGLDTIFQGRRDSLSTNPKEIAHPIQEQALALESTSVEKNQGAEAHLSERTYDQISQWAINILPRNHTLPLDYYSTNKLMRDLDLPVEKIDVCKNGCMLYSKDDIDLDYCTFYGETRCRLTRERNPNRKRTTYAILRYLLLTLRMQRLYTSEAIAEQMMWHANH</sequence>
<comment type="caution">
    <text evidence="2">The sequence shown here is derived from an EMBL/GenBank/DDBJ whole genome shotgun (WGS) entry which is preliminary data.</text>
</comment>
<reference evidence="2" key="2">
    <citation type="journal article" date="2024" name="Plant">
        <title>Genomic evolution and insights into agronomic trait innovations of Sesamum species.</title>
        <authorList>
            <person name="Miao H."/>
            <person name="Wang L."/>
            <person name="Qu L."/>
            <person name="Liu H."/>
            <person name="Sun Y."/>
            <person name="Le M."/>
            <person name="Wang Q."/>
            <person name="Wei S."/>
            <person name="Zheng Y."/>
            <person name="Lin W."/>
            <person name="Duan Y."/>
            <person name="Cao H."/>
            <person name="Xiong S."/>
            <person name="Wang X."/>
            <person name="Wei L."/>
            <person name="Li C."/>
            <person name="Ma Q."/>
            <person name="Ju M."/>
            <person name="Zhao R."/>
            <person name="Li G."/>
            <person name="Mu C."/>
            <person name="Tian Q."/>
            <person name="Mei H."/>
            <person name="Zhang T."/>
            <person name="Gao T."/>
            <person name="Zhang H."/>
        </authorList>
    </citation>
    <scope>NUCLEOTIDE SEQUENCE</scope>
    <source>
        <strain evidence="2">KEN1</strain>
    </source>
</reference>
<reference evidence="2" key="1">
    <citation type="submission" date="2020-06" db="EMBL/GenBank/DDBJ databases">
        <authorList>
            <person name="Li T."/>
            <person name="Hu X."/>
            <person name="Zhang T."/>
            <person name="Song X."/>
            <person name="Zhang H."/>
            <person name="Dai N."/>
            <person name="Sheng W."/>
            <person name="Hou X."/>
            <person name="Wei L."/>
        </authorList>
    </citation>
    <scope>NUCLEOTIDE SEQUENCE</scope>
    <source>
        <strain evidence="2">KEN1</strain>
        <tissue evidence="2">Leaf</tissue>
    </source>
</reference>
<evidence type="ECO:0000313" key="2">
    <source>
        <dbReference type="EMBL" id="KAL0420670.1"/>
    </source>
</evidence>
<proteinExistence type="predicted"/>
<name>A0AAW2UTD7_9LAMI</name>
<dbReference type="AlphaFoldDB" id="A0AAW2UTD7"/>
<feature type="region of interest" description="Disordered" evidence="1">
    <location>
        <begin position="1"/>
        <end position="21"/>
    </location>
</feature>
<evidence type="ECO:0000256" key="1">
    <source>
        <dbReference type="SAM" id="MobiDB-lite"/>
    </source>
</evidence>
<dbReference type="PANTHER" id="PTHR10775">
    <property type="entry name" value="OS08G0208400 PROTEIN"/>
    <property type="match status" value="1"/>
</dbReference>
<dbReference type="PANTHER" id="PTHR10775:SF188">
    <property type="entry name" value="TRANSPOSASE-ASSOCIATED DOMAIN-CONTAINING PROTEIN"/>
    <property type="match status" value="1"/>
</dbReference>
<dbReference type="EMBL" id="JACGWN010000011">
    <property type="protein sequence ID" value="KAL0420670.1"/>
    <property type="molecule type" value="Genomic_DNA"/>
</dbReference>
<accession>A0AAW2UTD7</accession>
<organism evidence="2">
    <name type="scientific">Sesamum latifolium</name>
    <dbReference type="NCBI Taxonomy" id="2727402"/>
    <lineage>
        <taxon>Eukaryota</taxon>
        <taxon>Viridiplantae</taxon>
        <taxon>Streptophyta</taxon>
        <taxon>Embryophyta</taxon>
        <taxon>Tracheophyta</taxon>
        <taxon>Spermatophyta</taxon>
        <taxon>Magnoliopsida</taxon>
        <taxon>eudicotyledons</taxon>
        <taxon>Gunneridae</taxon>
        <taxon>Pentapetalae</taxon>
        <taxon>asterids</taxon>
        <taxon>lamiids</taxon>
        <taxon>Lamiales</taxon>
        <taxon>Pedaliaceae</taxon>
        <taxon>Sesamum</taxon>
    </lineage>
</organism>
<protein>
    <submittedName>
        <fullName evidence="2">Uncharacterized protein</fullName>
    </submittedName>
</protein>
<gene>
    <name evidence="2" type="ORF">Slati_3089900</name>
</gene>